<keyword evidence="7 10" id="KW-0472">Membrane</keyword>
<keyword evidence="9 10" id="KW-0807">Transducer</keyword>
<feature type="transmembrane region" description="Helical" evidence="10">
    <location>
        <begin position="261"/>
        <end position="282"/>
    </location>
</feature>
<dbReference type="InterPro" id="IPR004117">
    <property type="entry name" value="7tm6_olfct_rcpt"/>
</dbReference>
<keyword evidence="6 10" id="KW-1133">Transmembrane helix</keyword>
<evidence type="ECO:0000256" key="5">
    <source>
        <dbReference type="ARBA" id="ARBA00022725"/>
    </source>
</evidence>
<gene>
    <name evidence="11" type="ORF">HERILL_LOCUS9675</name>
</gene>
<keyword evidence="12" id="KW-1185">Reference proteome</keyword>
<dbReference type="OrthoDB" id="6604226at2759"/>
<feature type="transmembrane region" description="Helical" evidence="10">
    <location>
        <begin position="126"/>
        <end position="148"/>
    </location>
</feature>
<evidence type="ECO:0000256" key="1">
    <source>
        <dbReference type="ARBA" id="ARBA00004651"/>
    </source>
</evidence>
<dbReference type="OMA" id="FESNWIE"/>
<evidence type="ECO:0000256" key="2">
    <source>
        <dbReference type="ARBA" id="ARBA00022475"/>
    </source>
</evidence>
<dbReference type="Pfam" id="PF02949">
    <property type="entry name" value="7tm_6"/>
    <property type="match status" value="1"/>
</dbReference>
<evidence type="ECO:0000256" key="6">
    <source>
        <dbReference type="ARBA" id="ARBA00022989"/>
    </source>
</evidence>
<feature type="transmembrane region" description="Helical" evidence="10">
    <location>
        <begin position="288"/>
        <end position="309"/>
    </location>
</feature>
<feature type="transmembrane region" description="Helical" evidence="10">
    <location>
        <begin position="33"/>
        <end position="57"/>
    </location>
</feature>
<keyword evidence="8 10" id="KW-0675">Receptor</keyword>
<keyword evidence="5 10" id="KW-0552">Olfaction</keyword>
<sequence length="383" mass="44533">MHREVDSTIAFRNIWMIWTIVGINPPKRWRCLYAVYSVSINFLVTIFCPISAMIELLSSTSVEKFMRNVVYHSEFVIISVKFFTLSRCLSTFRATNSMISLLDANLETQDQKIRIQKMAAQSNRFFRIYFASFNFVVVLNFLSVVFAGEKQLFCDLWFPFDWKKSDGVYWATLGYHTLSMYMLSVIAVANDYYAPLYFMILIEHFQNLVDQMKSIGWNSSRSGARCGFPSSRKELIKCMKQHEVIMRIFRTLKPVISRTMFLQYLITALGLGLTVINIMYFAENSVEIALFSIINLGILLKFLPCCFLGDRLAEINRGTITALYSSNWIDQSEEFKKTLITFMELNKKEKYFYAGSLFRLNMSTFLAIVKFAYSLATFLNNMK</sequence>
<keyword evidence="3 10" id="KW-0716">Sensory transduction</keyword>
<evidence type="ECO:0000256" key="8">
    <source>
        <dbReference type="ARBA" id="ARBA00023170"/>
    </source>
</evidence>
<keyword evidence="4 10" id="KW-0812">Transmembrane</keyword>
<keyword evidence="2" id="KW-1003">Cell membrane</keyword>
<dbReference type="GO" id="GO:0007165">
    <property type="term" value="P:signal transduction"/>
    <property type="evidence" value="ECO:0007669"/>
    <property type="project" value="UniProtKB-KW"/>
</dbReference>
<protein>
    <recommendedName>
        <fullName evidence="10">Odorant receptor</fullName>
    </recommendedName>
</protein>
<comment type="subcellular location">
    <subcellularLocation>
        <location evidence="1 10">Cell membrane</location>
        <topology evidence="1 10">Multi-pass membrane protein</topology>
    </subcellularLocation>
</comment>
<dbReference type="PANTHER" id="PTHR21137:SF35">
    <property type="entry name" value="ODORANT RECEPTOR 19A-RELATED"/>
    <property type="match status" value="1"/>
</dbReference>
<name>A0A7R8UTT4_HERIL</name>
<dbReference type="PANTHER" id="PTHR21137">
    <property type="entry name" value="ODORANT RECEPTOR"/>
    <property type="match status" value="1"/>
</dbReference>
<dbReference type="EMBL" id="LR899012">
    <property type="protein sequence ID" value="CAD7086939.1"/>
    <property type="molecule type" value="Genomic_DNA"/>
</dbReference>
<evidence type="ECO:0000256" key="7">
    <source>
        <dbReference type="ARBA" id="ARBA00023136"/>
    </source>
</evidence>
<feature type="transmembrane region" description="Helical" evidence="10">
    <location>
        <begin position="351"/>
        <end position="373"/>
    </location>
</feature>
<feature type="transmembrane region" description="Helical" evidence="10">
    <location>
        <begin position="168"/>
        <end position="189"/>
    </location>
</feature>
<evidence type="ECO:0000256" key="4">
    <source>
        <dbReference type="ARBA" id="ARBA00022692"/>
    </source>
</evidence>
<evidence type="ECO:0000256" key="10">
    <source>
        <dbReference type="RuleBase" id="RU351113"/>
    </source>
</evidence>
<dbReference type="GO" id="GO:0004984">
    <property type="term" value="F:olfactory receptor activity"/>
    <property type="evidence" value="ECO:0007669"/>
    <property type="project" value="InterPro"/>
</dbReference>
<organism evidence="11 12">
    <name type="scientific">Hermetia illucens</name>
    <name type="common">Black soldier fly</name>
    <dbReference type="NCBI Taxonomy" id="343691"/>
    <lineage>
        <taxon>Eukaryota</taxon>
        <taxon>Metazoa</taxon>
        <taxon>Ecdysozoa</taxon>
        <taxon>Arthropoda</taxon>
        <taxon>Hexapoda</taxon>
        <taxon>Insecta</taxon>
        <taxon>Pterygota</taxon>
        <taxon>Neoptera</taxon>
        <taxon>Endopterygota</taxon>
        <taxon>Diptera</taxon>
        <taxon>Brachycera</taxon>
        <taxon>Stratiomyomorpha</taxon>
        <taxon>Stratiomyidae</taxon>
        <taxon>Hermetiinae</taxon>
        <taxon>Hermetia</taxon>
    </lineage>
</organism>
<dbReference type="GO" id="GO:0005549">
    <property type="term" value="F:odorant binding"/>
    <property type="evidence" value="ECO:0007669"/>
    <property type="project" value="InterPro"/>
</dbReference>
<comment type="similarity">
    <text evidence="10">Belongs to the insect chemoreceptor superfamily. Heteromeric odorant receptor channel (TC 1.A.69) family.</text>
</comment>
<dbReference type="GO" id="GO:0005886">
    <property type="term" value="C:plasma membrane"/>
    <property type="evidence" value="ECO:0007669"/>
    <property type="project" value="UniProtKB-SubCell"/>
</dbReference>
<comment type="caution">
    <text evidence="10">Lacks conserved residue(s) required for the propagation of feature annotation.</text>
</comment>
<evidence type="ECO:0000313" key="12">
    <source>
        <dbReference type="Proteomes" id="UP000594454"/>
    </source>
</evidence>
<proteinExistence type="inferred from homology"/>
<accession>A0A7R8UTT4</accession>
<evidence type="ECO:0000256" key="9">
    <source>
        <dbReference type="ARBA" id="ARBA00023224"/>
    </source>
</evidence>
<evidence type="ECO:0000313" key="11">
    <source>
        <dbReference type="EMBL" id="CAD7086939.1"/>
    </source>
</evidence>
<reference evidence="11 12" key="1">
    <citation type="submission" date="2020-11" db="EMBL/GenBank/DDBJ databases">
        <authorList>
            <person name="Wallbank WR R."/>
            <person name="Pardo Diaz C."/>
            <person name="Kozak K."/>
            <person name="Martin S."/>
            <person name="Jiggins C."/>
            <person name="Moest M."/>
            <person name="Warren A I."/>
            <person name="Generalovic N T."/>
            <person name="Byers J.R.P. K."/>
            <person name="Montejo-Kovacevich G."/>
            <person name="Yen C E."/>
        </authorList>
    </citation>
    <scope>NUCLEOTIDE SEQUENCE [LARGE SCALE GENOMIC DNA]</scope>
</reference>
<dbReference type="AlphaFoldDB" id="A0A7R8UTT4"/>
<evidence type="ECO:0000256" key="3">
    <source>
        <dbReference type="ARBA" id="ARBA00022606"/>
    </source>
</evidence>
<dbReference type="InParanoid" id="A0A7R8UTT4"/>
<dbReference type="Proteomes" id="UP000594454">
    <property type="component" value="Chromosome 4"/>
</dbReference>